<reference evidence="1" key="1">
    <citation type="journal article" date="2014" name="Int. J. Syst. Evol. Microbiol.">
        <title>Complete genome sequence of Corynebacterium casei LMG S-19264T (=DSM 44701T), isolated from a smear-ripened cheese.</title>
        <authorList>
            <consortium name="US DOE Joint Genome Institute (JGI-PGF)"/>
            <person name="Walter F."/>
            <person name="Albersmeier A."/>
            <person name="Kalinowski J."/>
            <person name="Ruckert C."/>
        </authorList>
    </citation>
    <scope>NUCLEOTIDE SEQUENCE</scope>
    <source>
        <strain evidence="1">CGMCC 4.7306</strain>
    </source>
</reference>
<reference evidence="1" key="2">
    <citation type="submission" date="2020-09" db="EMBL/GenBank/DDBJ databases">
        <authorList>
            <person name="Sun Q."/>
            <person name="Zhou Y."/>
        </authorList>
    </citation>
    <scope>NUCLEOTIDE SEQUENCE</scope>
    <source>
        <strain evidence="1">CGMCC 4.7306</strain>
    </source>
</reference>
<dbReference type="Proteomes" id="UP000613840">
    <property type="component" value="Unassembled WGS sequence"/>
</dbReference>
<sequence>MPDEVSAAMQRGLNAAGQSDALVVVTDDFVGAIRRMDPDSKDYEAERGSGVVAARTVSTRSCEPVIVINAAIALGGDRSADDVERLLAHEAGHVSLHGRCEAVSLQSFGKAHPQLVATLHGIAQVAIEELRIERQLATLGYPMAERADIESLEGQLFELSATIFDALWTPDISPRLLAEKVLSGMHGFTVTLAYLAGWEVGYGRDSFTPTQLSTFGQHHWQELVGDSWAARLALYRSIPPADAP</sequence>
<proteinExistence type="predicted"/>
<name>A0A917SG91_9ACTN</name>
<evidence type="ECO:0000313" key="1">
    <source>
        <dbReference type="EMBL" id="GGL76675.1"/>
    </source>
</evidence>
<gene>
    <name evidence="1" type="ORF">GCM10011575_38520</name>
</gene>
<dbReference type="EMBL" id="BMMZ01000011">
    <property type="protein sequence ID" value="GGL76675.1"/>
    <property type="molecule type" value="Genomic_DNA"/>
</dbReference>
<keyword evidence="2" id="KW-1185">Reference proteome</keyword>
<evidence type="ECO:0000313" key="2">
    <source>
        <dbReference type="Proteomes" id="UP000613840"/>
    </source>
</evidence>
<organism evidence="1 2">
    <name type="scientific">Microlunatus endophyticus</name>
    <dbReference type="NCBI Taxonomy" id="1716077"/>
    <lineage>
        <taxon>Bacteria</taxon>
        <taxon>Bacillati</taxon>
        <taxon>Actinomycetota</taxon>
        <taxon>Actinomycetes</taxon>
        <taxon>Propionibacteriales</taxon>
        <taxon>Propionibacteriaceae</taxon>
        <taxon>Microlunatus</taxon>
    </lineage>
</organism>
<accession>A0A917SG91</accession>
<protein>
    <submittedName>
        <fullName evidence="1">Uncharacterized protein</fullName>
    </submittedName>
</protein>
<comment type="caution">
    <text evidence="1">The sequence shown here is derived from an EMBL/GenBank/DDBJ whole genome shotgun (WGS) entry which is preliminary data.</text>
</comment>
<dbReference type="AlphaFoldDB" id="A0A917SG91"/>